<dbReference type="PANTHER" id="PTHR19869:SF1">
    <property type="entry name" value="WD REPEAT-CONTAINING PROTEIN 31"/>
    <property type="match status" value="1"/>
</dbReference>
<dbReference type="STRING" id="112090.W4GCW2"/>
<name>W4GCW2_APHAT</name>
<keyword evidence="1 3" id="KW-0853">WD repeat</keyword>
<dbReference type="InterPro" id="IPR019775">
    <property type="entry name" value="WD40_repeat_CS"/>
</dbReference>
<dbReference type="EMBL" id="KI913135">
    <property type="protein sequence ID" value="ETV76793.1"/>
    <property type="molecule type" value="Genomic_DNA"/>
</dbReference>
<evidence type="ECO:0000256" key="1">
    <source>
        <dbReference type="ARBA" id="ARBA00022574"/>
    </source>
</evidence>
<evidence type="ECO:0000256" key="4">
    <source>
        <dbReference type="SAM" id="MobiDB-lite"/>
    </source>
</evidence>
<dbReference type="RefSeq" id="XP_009833707.1">
    <property type="nucleotide sequence ID" value="XM_009835405.1"/>
</dbReference>
<sequence length="357" mass="38017">MGTCASKAGPRSMDTWAAEPESTTGGGASMEEDPSSTSSPHYHHVYVHDDSVPVSCVVHTSGPVCASGWDDGTIKLIDFSSKSIVRSWAAHSRSVNRLLVGPRTSSLYSCSRDTTIARHSLTDDNAIPTTFAGHSLTVSALAIDPSEGHLASGSRDTSVSLWDVATATRLQNTSTSQNIVTCMAWVPSDAHVVAQGGEDLHLRLWDARTWKNVQTIDGYVYFPLSLACSPDGYYLFTSSKGFNAVGCEGRVWDRRTGKQVAEMTGHSQDATACAYIPGHPDEGITASKDSSVRVWSTVSGNLLASTQDGAAAAMFTSLSCVEPATADDGVTHILTSSFGGRIDMYAWDRAKQSLELV</sequence>
<dbReference type="InterPro" id="IPR040066">
    <property type="entry name" value="WDR31"/>
</dbReference>
<dbReference type="SUPFAM" id="SSF50978">
    <property type="entry name" value="WD40 repeat-like"/>
    <property type="match status" value="1"/>
</dbReference>
<dbReference type="VEuPathDB" id="FungiDB:H257_09246"/>
<dbReference type="PROSITE" id="PS50082">
    <property type="entry name" value="WD_REPEATS_2"/>
    <property type="match status" value="3"/>
</dbReference>
<keyword evidence="2" id="KW-0677">Repeat</keyword>
<evidence type="ECO:0000256" key="2">
    <source>
        <dbReference type="ARBA" id="ARBA00022737"/>
    </source>
</evidence>
<dbReference type="Pfam" id="PF00400">
    <property type="entry name" value="WD40"/>
    <property type="match status" value="3"/>
</dbReference>
<dbReference type="OrthoDB" id="6262491at2759"/>
<evidence type="ECO:0000256" key="3">
    <source>
        <dbReference type="PROSITE-ProRule" id="PRU00221"/>
    </source>
</evidence>
<evidence type="ECO:0000313" key="5">
    <source>
        <dbReference type="EMBL" id="ETV76793.1"/>
    </source>
</evidence>
<accession>W4GCW2</accession>
<reference evidence="5" key="1">
    <citation type="submission" date="2013-12" db="EMBL/GenBank/DDBJ databases">
        <title>The Genome Sequence of Aphanomyces astaci APO3.</title>
        <authorList>
            <consortium name="The Broad Institute Genomics Platform"/>
            <person name="Russ C."/>
            <person name="Tyler B."/>
            <person name="van West P."/>
            <person name="Dieguez-Uribeondo J."/>
            <person name="Young S.K."/>
            <person name="Zeng Q."/>
            <person name="Gargeya S."/>
            <person name="Fitzgerald M."/>
            <person name="Abouelleil A."/>
            <person name="Alvarado L."/>
            <person name="Chapman S.B."/>
            <person name="Gainer-Dewar J."/>
            <person name="Goldberg J."/>
            <person name="Griggs A."/>
            <person name="Gujja S."/>
            <person name="Hansen M."/>
            <person name="Howarth C."/>
            <person name="Imamovic A."/>
            <person name="Ireland A."/>
            <person name="Larimer J."/>
            <person name="McCowan C."/>
            <person name="Murphy C."/>
            <person name="Pearson M."/>
            <person name="Poon T.W."/>
            <person name="Priest M."/>
            <person name="Roberts A."/>
            <person name="Saif S."/>
            <person name="Shea T."/>
            <person name="Sykes S."/>
            <person name="Wortman J."/>
            <person name="Nusbaum C."/>
            <person name="Birren B."/>
        </authorList>
    </citation>
    <scope>NUCLEOTIDE SEQUENCE [LARGE SCALE GENOMIC DNA]</scope>
    <source>
        <strain evidence="5">APO3</strain>
    </source>
</reference>
<dbReference type="InterPro" id="IPR001680">
    <property type="entry name" value="WD40_rpt"/>
</dbReference>
<dbReference type="PRINTS" id="PR00320">
    <property type="entry name" value="GPROTEINBRPT"/>
</dbReference>
<dbReference type="InterPro" id="IPR036322">
    <property type="entry name" value="WD40_repeat_dom_sf"/>
</dbReference>
<gene>
    <name evidence="5" type="ORF">H257_09246</name>
</gene>
<feature type="repeat" description="WD" evidence="3">
    <location>
        <begin position="263"/>
        <end position="305"/>
    </location>
</feature>
<dbReference type="InterPro" id="IPR015943">
    <property type="entry name" value="WD40/YVTN_repeat-like_dom_sf"/>
</dbReference>
<proteinExistence type="predicted"/>
<dbReference type="PROSITE" id="PS50294">
    <property type="entry name" value="WD_REPEATS_REGION"/>
    <property type="match status" value="1"/>
</dbReference>
<dbReference type="PANTHER" id="PTHR19869">
    <property type="entry name" value="SPERMATID WD-REPEAT PROTEIN"/>
    <property type="match status" value="1"/>
</dbReference>
<feature type="repeat" description="WD" evidence="3">
    <location>
        <begin position="173"/>
        <end position="215"/>
    </location>
</feature>
<feature type="repeat" description="WD" evidence="3">
    <location>
        <begin position="131"/>
        <end position="172"/>
    </location>
</feature>
<dbReference type="GeneID" id="20811242"/>
<protein>
    <submittedName>
        <fullName evidence="5">Uncharacterized protein</fullName>
    </submittedName>
</protein>
<dbReference type="Gene3D" id="2.130.10.10">
    <property type="entry name" value="YVTN repeat-like/Quinoprotein amine dehydrogenase"/>
    <property type="match status" value="2"/>
</dbReference>
<dbReference type="AlphaFoldDB" id="W4GCW2"/>
<dbReference type="PROSITE" id="PS00678">
    <property type="entry name" value="WD_REPEATS_1"/>
    <property type="match status" value="1"/>
</dbReference>
<feature type="region of interest" description="Disordered" evidence="4">
    <location>
        <begin position="1"/>
        <end position="43"/>
    </location>
</feature>
<dbReference type="InterPro" id="IPR020472">
    <property type="entry name" value="WD40_PAC1"/>
</dbReference>
<dbReference type="SMART" id="SM00320">
    <property type="entry name" value="WD40"/>
    <property type="match status" value="6"/>
</dbReference>
<organism evidence="5">
    <name type="scientific">Aphanomyces astaci</name>
    <name type="common">Crayfish plague agent</name>
    <dbReference type="NCBI Taxonomy" id="112090"/>
    <lineage>
        <taxon>Eukaryota</taxon>
        <taxon>Sar</taxon>
        <taxon>Stramenopiles</taxon>
        <taxon>Oomycota</taxon>
        <taxon>Saprolegniomycetes</taxon>
        <taxon>Saprolegniales</taxon>
        <taxon>Verrucalvaceae</taxon>
        <taxon>Aphanomyces</taxon>
    </lineage>
</organism>